<protein>
    <submittedName>
        <fullName evidence="2">Uncharacterized protein</fullName>
    </submittedName>
</protein>
<proteinExistence type="predicted"/>
<evidence type="ECO:0000256" key="1">
    <source>
        <dbReference type="SAM" id="MobiDB-lite"/>
    </source>
</evidence>
<name>A0A822ZQZ1_NELNU</name>
<dbReference type="AlphaFoldDB" id="A0A822ZQZ1"/>
<dbReference type="Proteomes" id="UP000607653">
    <property type="component" value="Unassembled WGS sequence"/>
</dbReference>
<feature type="compositionally biased region" description="Basic residues" evidence="1">
    <location>
        <begin position="8"/>
        <end position="21"/>
    </location>
</feature>
<sequence length="50" mass="5612">MKQVSILKHGKGKGKGKKENKKQKNLIYSVLLHVEMQILLPGLKQDPSLS</sequence>
<reference evidence="2 3" key="1">
    <citation type="journal article" date="2020" name="Mol. Biol. Evol.">
        <title>Distinct Expression and Methylation Patterns for Genes with Different Fates following a Single Whole-Genome Duplication in Flowering Plants.</title>
        <authorList>
            <person name="Shi T."/>
            <person name="Rahmani R.S."/>
            <person name="Gugger P.F."/>
            <person name="Wang M."/>
            <person name="Li H."/>
            <person name="Zhang Y."/>
            <person name="Li Z."/>
            <person name="Wang Q."/>
            <person name="Van de Peer Y."/>
            <person name="Marchal K."/>
            <person name="Chen J."/>
        </authorList>
    </citation>
    <scope>NUCLEOTIDE SEQUENCE [LARGE SCALE GENOMIC DNA]</scope>
    <source>
        <tissue evidence="2">Leaf</tissue>
    </source>
</reference>
<feature type="region of interest" description="Disordered" evidence="1">
    <location>
        <begin position="1"/>
        <end position="21"/>
    </location>
</feature>
<evidence type="ECO:0000313" key="2">
    <source>
        <dbReference type="EMBL" id="DAD47652.1"/>
    </source>
</evidence>
<dbReference type="EMBL" id="DUZY01000008">
    <property type="protein sequence ID" value="DAD47652.1"/>
    <property type="molecule type" value="Genomic_DNA"/>
</dbReference>
<comment type="caution">
    <text evidence="2">The sequence shown here is derived from an EMBL/GenBank/DDBJ whole genome shotgun (WGS) entry which is preliminary data.</text>
</comment>
<evidence type="ECO:0000313" key="3">
    <source>
        <dbReference type="Proteomes" id="UP000607653"/>
    </source>
</evidence>
<accession>A0A822ZQZ1</accession>
<organism evidence="2 3">
    <name type="scientific">Nelumbo nucifera</name>
    <name type="common">Sacred lotus</name>
    <dbReference type="NCBI Taxonomy" id="4432"/>
    <lineage>
        <taxon>Eukaryota</taxon>
        <taxon>Viridiplantae</taxon>
        <taxon>Streptophyta</taxon>
        <taxon>Embryophyta</taxon>
        <taxon>Tracheophyta</taxon>
        <taxon>Spermatophyta</taxon>
        <taxon>Magnoliopsida</taxon>
        <taxon>Proteales</taxon>
        <taxon>Nelumbonaceae</taxon>
        <taxon>Nelumbo</taxon>
    </lineage>
</organism>
<gene>
    <name evidence="2" type="ORF">HUJ06_017589</name>
</gene>
<keyword evidence="3" id="KW-1185">Reference proteome</keyword>